<evidence type="ECO:0000313" key="4">
    <source>
        <dbReference type="EMBL" id="MBB5895256.1"/>
    </source>
</evidence>
<dbReference type="Pfam" id="PF12833">
    <property type="entry name" value="HTH_18"/>
    <property type="match status" value="1"/>
</dbReference>
<dbReference type="SMART" id="SM00342">
    <property type="entry name" value="HTH_ARAC"/>
    <property type="match status" value="1"/>
</dbReference>
<sequence length="347" mass="37619">MCKNRAKAAAIRAVEVAAMKQVAHRVVVLALENVVAFDLSIASRVFTSASLAAGRPLYETLTCTLDGGPVRTTAGFRLMPDHGPEILATADTVVIPGPYEGPLMSEPELSPQLKAALDTVPAHARWVSICTGAFVLAAAGLLDGREATTHWCHADELAALHPQVRVTPDVLFVDDGKVLTSAGAAAGIDLCLHIVRTDHGSEVANHAARRVVVPAWRDGGQRQFIERPVPEVTDAGTSATRQWMTERLDQPLDLRRLAAHARMSVRTFTRRFREETGLSPGQWLLRERVERARHLLESTDLSVERIARDAGFGTTASLRQHLNAAVGVAPLAYRRSFSAKRAASPYL</sequence>
<keyword evidence="5" id="KW-1185">Reference proteome</keyword>
<gene>
    <name evidence="4" type="ORF">BJ998_006452</name>
</gene>
<evidence type="ECO:0000256" key="2">
    <source>
        <dbReference type="ARBA" id="ARBA00023163"/>
    </source>
</evidence>
<dbReference type="Gene3D" id="3.40.50.880">
    <property type="match status" value="1"/>
</dbReference>
<evidence type="ECO:0000313" key="5">
    <source>
        <dbReference type="Proteomes" id="UP000585638"/>
    </source>
</evidence>
<feature type="domain" description="HTH araC/xylS-type" evidence="3">
    <location>
        <begin position="238"/>
        <end position="336"/>
    </location>
</feature>
<protein>
    <submittedName>
        <fullName evidence="4">Transcriptional regulator GlxA family with amidase domain</fullName>
    </submittedName>
</protein>
<evidence type="ECO:0000259" key="3">
    <source>
        <dbReference type="PROSITE" id="PS01124"/>
    </source>
</evidence>
<dbReference type="AlphaFoldDB" id="A0A7W9KMG8"/>
<dbReference type="EMBL" id="JACHIR010000001">
    <property type="protein sequence ID" value="MBB5895256.1"/>
    <property type="molecule type" value="Genomic_DNA"/>
</dbReference>
<dbReference type="InterPro" id="IPR002818">
    <property type="entry name" value="DJ-1/PfpI"/>
</dbReference>
<keyword evidence="1" id="KW-0805">Transcription regulation</keyword>
<dbReference type="SUPFAM" id="SSF52317">
    <property type="entry name" value="Class I glutamine amidotransferase-like"/>
    <property type="match status" value="1"/>
</dbReference>
<dbReference type="CDD" id="cd03137">
    <property type="entry name" value="GATase1_AraC_1"/>
    <property type="match status" value="1"/>
</dbReference>
<evidence type="ECO:0000256" key="1">
    <source>
        <dbReference type="ARBA" id="ARBA00023015"/>
    </source>
</evidence>
<dbReference type="Gene3D" id="1.10.10.60">
    <property type="entry name" value="Homeodomain-like"/>
    <property type="match status" value="1"/>
</dbReference>
<dbReference type="GO" id="GO:0043565">
    <property type="term" value="F:sequence-specific DNA binding"/>
    <property type="evidence" value="ECO:0007669"/>
    <property type="project" value="InterPro"/>
</dbReference>
<dbReference type="PANTHER" id="PTHR43130:SF3">
    <property type="entry name" value="HTH-TYPE TRANSCRIPTIONAL REGULATOR RV1931C"/>
    <property type="match status" value="1"/>
</dbReference>
<keyword evidence="2" id="KW-0804">Transcription</keyword>
<organism evidence="4 5">
    <name type="scientific">Kutzneria kofuensis</name>
    <dbReference type="NCBI Taxonomy" id="103725"/>
    <lineage>
        <taxon>Bacteria</taxon>
        <taxon>Bacillati</taxon>
        <taxon>Actinomycetota</taxon>
        <taxon>Actinomycetes</taxon>
        <taxon>Pseudonocardiales</taxon>
        <taxon>Pseudonocardiaceae</taxon>
        <taxon>Kutzneria</taxon>
    </lineage>
</organism>
<dbReference type="PROSITE" id="PS01124">
    <property type="entry name" value="HTH_ARAC_FAMILY_2"/>
    <property type="match status" value="1"/>
</dbReference>
<accession>A0A7W9KMG8</accession>
<reference evidence="4 5" key="1">
    <citation type="submission" date="2020-08" db="EMBL/GenBank/DDBJ databases">
        <title>Sequencing the genomes of 1000 actinobacteria strains.</title>
        <authorList>
            <person name="Klenk H.-P."/>
        </authorList>
    </citation>
    <scope>NUCLEOTIDE SEQUENCE [LARGE SCALE GENOMIC DNA]</scope>
    <source>
        <strain evidence="4 5">DSM 43851</strain>
    </source>
</reference>
<dbReference type="InterPro" id="IPR018060">
    <property type="entry name" value="HTH_AraC"/>
</dbReference>
<dbReference type="Pfam" id="PF01965">
    <property type="entry name" value="DJ-1_PfpI"/>
    <property type="match status" value="1"/>
</dbReference>
<dbReference type="InterPro" id="IPR029062">
    <property type="entry name" value="Class_I_gatase-like"/>
</dbReference>
<name>A0A7W9KMG8_9PSEU</name>
<dbReference type="Proteomes" id="UP000585638">
    <property type="component" value="Unassembled WGS sequence"/>
</dbReference>
<dbReference type="SUPFAM" id="SSF46689">
    <property type="entry name" value="Homeodomain-like"/>
    <property type="match status" value="2"/>
</dbReference>
<proteinExistence type="predicted"/>
<dbReference type="InterPro" id="IPR009057">
    <property type="entry name" value="Homeodomain-like_sf"/>
</dbReference>
<dbReference type="PANTHER" id="PTHR43130">
    <property type="entry name" value="ARAC-FAMILY TRANSCRIPTIONAL REGULATOR"/>
    <property type="match status" value="1"/>
</dbReference>
<comment type="caution">
    <text evidence="4">The sequence shown here is derived from an EMBL/GenBank/DDBJ whole genome shotgun (WGS) entry which is preliminary data.</text>
</comment>
<dbReference type="GO" id="GO:0003700">
    <property type="term" value="F:DNA-binding transcription factor activity"/>
    <property type="evidence" value="ECO:0007669"/>
    <property type="project" value="InterPro"/>
</dbReference>
<dbReference type="InterPro" id="IPR052158">
    <property type="entry name" value="INH-QAR"/>
</dbReference>